<reference evidence="2" key="1">
    <citation type="submission" date="2016-03" db="EMBL/GenBank/DDBJ databases">
        <title>Mechanisms controlling the formation of the plant cell surface in tip-growing cells are functionally conserved among land plants.</title>
        <authorList>
            <person name="Honkanen S."/>
            <person name="Jones V.A."/>
            <person name="Morieri G."/>
            <person name="Champion C."/>
            <person name="Hetherington A.J."/>
            <person name="Kelly S."/>
            <person name="Saint-Marcoux D."/>
            <person name="Proust H."/>
            <person name="Prescott H."/>
            <person name="Dolan L."/>
        </authorList>
    </citation>
    <scope>NUCLEOTIDE SEQUENCE [LARGE SCALE GENOMIC DNA]</scope>
    <source>
        <tissue evidence="2">Whole gametophyte</tissue>
    </source>
</reference>
<protein>
    <submittedName>
        <fullName evidence="2">Uncharacterized protein</fullName>
    </submittedName>
</protein>
<keyword evidence="3" id="KW-1185">Reference proteome</keyword>
<dbReference type="AlphaFoldDB" id="A0A176WHT9"/>
<evidence type="ECO:0000256" key="1">
    <source>
        <dbReference type="SAM" id="MobiDB-lite"/>
    </source>
</evidence>
<gene>
    <name evidence="2" type="ORF">AXG93_1971s1080</name>
</gene>
<feature type="compositionally biased region" description="Basic and acidic residues" evidence="1">
    <location>
        <begin position="130"/>
        <end position="144"/>
    </location>
</feature>
<dbReference type="Proteomes" id="UP000077202">
    <property type="component" value="Unassembled WGS sequence"/>
</dbReference>
<proteinExistence type="predicted"/>
<evidence type="ECO:0000313" key="3">
    <source>
        <dbReference type="Proteomes" id="UP000077202"/>
    </source>
</evidence>
<organism evidence="2 3">
    <name type="scientific">Marchantia polymorpha subsp. ruderalis</name>
    <dbReference type="NCBI Taxonomy" id="1480154"/>
    <lineage>
        <taxon>Eukaryota</taxon>
        <taxon>Viridiplantae</taxon>
        <taxon>Streptophyta</taxon>
        <taxon>Embryophyta</taxon>
        <taxon>Marchantiophyta</taxon>
        <taxon>Marchantiopsida</taxon>
        <taxon>Marchantiidae</taxon>
        <taxon>Marchantiales</taxon>
        <taxon>Marchantiaceae</taxon>
        <taxon>Marchantia</taxon>
    </lineage>
</organism>
<comment type="caution">
    <text evidence="2">The sequence shown here is derived from an EMBL/GenBank/DDBJ whole genome shotgun (WGS) entry which is preliminary data.</text>
</comment>
<feature type="region of interest" description="Disordered" evidence="1">
    <location>
        <begin position="82"/>
        <end position="144"/>
    </location>
</feature>
<feature type="compositionally biased region" description="Basic and acidic residues" evidence="1">
    <location>
        <begin position="85"/>
        <end position="101"/>
    </location>
</feature>
<dbReference type="EMBL" id="LVLJ01000772">
    <property type="protein sequence ID" value="OAE32649.1"/>
    <property type="molecule type" value="Genomic_DNA"/>
</dbReference>
<sequence>MVGGMLAARQRCRQFGRAVSEWPAAVAAGERTEDGQLAVSERKCEDPQVGSVRWVANGKAERLPGLAKAVACCNGLQLKRWRRTRGPDKREQRQRKDDGRDNLATAASTSQGGQRNVWQKGSSGQGRRAGGREGGRKGGRKEGG</sequence>
<evidence type="ECO:0000313" key="2">
    <source>
        <dbReference type="EMBL" id="OAE32649.1"/>
    </source>
</evidence>
<name>A0A176WHT9_MARPO</name>
<feature type="compositionally biased region" description="Polar residues" evidence="1">
    <location>
        <begin position="105"/>
        <end position="117"/>
    </location>
</feature>
<accession>A0A176WHT9</accession>